<evidence type="ECO:0000313" key="3">
    <source>
        <dbReference type="Proteomes" id="UP000663760"/>
    </source>
</evidence>
<accession>A0A7I8KHM1</accession>
<dbReference type="Proteomes" id="UP000663760">
    <property type="component" value="Chromosome 6"/>
</dbReference>
<gene>
    <name evidence="2" type="ORF">SI8410_06007982</name>
</gene>
<dbReference type="AlphaFoldDB" id="A0A7I8KHM1"/>
<keyword evidence="3" id="KW-1185">Reference proteome</keyword>
<name>A0A7I8KHM1_SPIIN</name>
<organism evidence="2 3">
    <name type="scientific">Spirodela intermedia</name>
    <name type="common">Intermediate duckweed</name>
    <dbReference type="NCBI Taxonomy" id="51605"/>
    <lineage>
        <taxon>Eukaryota</taxon>
        <taxon>Viridiplantae</taxon>
        <taxon>Streptophyta</taxon>
        <taxon>Embryophyta</taxon>
        <taxon>Tracheophyta</taxon>
        <taxon>Spermatophyta</taxon>
        <taxon>Magnoliopsida</taxon>
        <taxon>Liliopsida</taxon>
        <taxon>Araceae</taxon>
        <taxon>Lemnoideae</taxon>
        <taxon>Spirodela</taxon>
    </lineage>
</organism>
<reference evidence="2" key="1">
    <citation type="submission" date="2020-02" db="EMBL/GenBank/DDBJ databases">
        <authorList>
            <person name="Scholz U."/>
            <person name="Mascher M."/>
            <person name="Fiebig A."/>
        </authorList>
    </citation>
    <scope>NUCLEOTIDE SEQUENCE</scope>
</reference>
<feature type="region of interest" description="Disordered" evidence="1">
    <location>
        <begin position="28"/>
        <end position="66"/>
    </location>
</feature>
<evidence type="ECO:0000256" key="1">
    <source>
        <dbReference type="SAM" id="MobiDB-lite"/>
    </source>
</evidence>
<evidence type="ECO:0000313" key="2">
    <source>
        <dbReference type="EMBL" id="CAA7397317.1"/>
    </source>
</evidence>
<dbReference type="EMBL" id="LR746269">
    <property type="protein sequence ID" value="CAA7397317.1"/>
    <property type="molecule type" value="Genomic_DNA"/>
</dbReference>
<proteinExistence type="predicted"/>
<sequence>MASPWAATLCKSRDRLWNRGGSLRRIPIGSGFRKKNNRSAGAASSKAIYSNNQPDSIPAGPPQPQLPLHPDLGAASLCASTSDIYHLMLNLYFPGLEPAFAVRGSNVDCSVFPGIFLGTRAASGATSPSTGEISVIE</sequence>
<protein>
    <submittedName>
        <fullName evidence="2">Uncharacterized protein</fullName>
    </submittedName>
</protein>